<keyword evidence="1" id="KW-0479">Metal-binding</keyword>
<evidence type="ECO:0000313" key="8">
    <source>
        <dbReference type="Ensembl" id="ENSATEP00000075244.1"/>
    </source>
</evidence>
<dbReference type="InterPro" id="IPR000315">
    <property type="entry name" value="Znf_B-box"/>
</dbReference>
<dbReference type="InterPro" id="IPR003877">
    <property type="entry name" value="SPRY_dom"/>
</dbReference>
<dbReference type="AlphaFoldDB" id="A0AAQ6IIW3"/>
<sequence length="413" mass="46879">MLVEATLKLQENVCSYHDEVMKIYCRTDQQCICYLCSMDGHKGHDTVSVAAQRSERQKELRESQQQIQQRIQDKEKEMEKLQQKIEAINSSADEAVNDSEKIFTDLIHLLQKRSSEVKQQIRSKQKTDVVLGKELEEKLQQEISELKRKAAELEQLSHTENHLSFLSSYSLPHLSESVDSTGINLQSEQFFKDVTAAVRGEAALLQAAMNQECAKKPQNITREAVSPQQQELNTRQDFIKLACPIVLNPITANQFVFLSKNNRKAKLMSEEQEYPEKFVKWWQVLSTDGLTGRCYWEVKLQGKVLIAVAYKDICRTGTRTECGFGNNNKSWALECSTSGYTFRHNNISTPISGPGSSRIGVYLDHSAGILSFYSITTVMTPLLTVNCTFTQPLYPGFWFPCSAGDTAEFCELK</sequence>
<dbReference type="Pfam" id="PF13765">
    <property type="entry name" value="PRY"/>
    <property type="match status" value="1"/>
</dbReference>
<dbReference type="SMART" id="SM00589">
    <property type="entry name" value="PRY"/>
    <property type="match status" value="1"/>
</dbReference>
<dbReference type="InterPro" id="IPR051051">
    <property type="entry name" value="E3_ubiq-ligase_TRIM/RNF"/>
</dbReference>
<dbReference type="Ensembl" id="ENSATET00000074240.1">
    <property type="protein sequence ID" value="ENSATEP00000075244.1"/>
    <property type="gene ID" value="ENSATEG00000033277.1"/>
</dbReference>
<dbReference type="Proteomes" id="UP000265040">
    <property type="component" value="Chromosome 14"/>
</dbReference>
<dbReference type="SUPFAM" id="SSF57845">
    <property type="entry name" value="B-box zinc-binding domain"/>
    <property type="match status" value="1"/>
</dbReference>
<dbReference type="InterPro" id="IPR003879">
    <property type="entry name" value="Butyrophylin_SPRY"/>
</dbReference>
<reference evidence="8" key="3">
    <citation type="submission" date="2025-09" db="UniProtKB">
        <authorList>
            <consortium name="Ensembl"/>
        </authorList>
    </citation>
    <scope>IDENTIFICATION</scope>
</reference>
<dbReference type="PROSITE" id="PS50188">
    <property type="entry name" value="B302_SPRY"/>
    <property type="match status" value="1"/>
</dbReference>
<proteinExistence type="predicted"/>
<evidence type="ECO:0000256" key="4">
    <source>
        <dbReference type="PROSITE-ProRule" id="PRU00024"/>
    </source>
</evidence>
<gene>
    <name evidence="8" type="primary">IHO1</name>
</gene>
<protein>
    <recommendedName>
        <fullName evidence="10">B30.2/SPRY domain-containing protein</fullName>
    </recommendedName>
</protein>
<evidence type="ECO:0000256" key="2">
    <source>
        <dbReference type="ARBA" id="ARBA00022771"/>
    </source>
</evidence>
<dbReference type="Gene3D" id="2.60.120.920">
    <property type="match status" value="1"/>
</dbReference>
<dbReference type="CDD" id="cd16040">
    <property type="entry name" value="SPRY_PRY_SNTX"/>
    <property type="match status" value="1"/>
</dbReference>
<dbReference type="PANTHER" id="PTHR25465:SF5">
    <property type="entry name" value="E3 UBIQUITIN_ISG15 LIGASE TRIM25-RELATED"/>
    <property type="match status" value="1"/>
</dbReference>
<evidence type="ECO:0008006" key="10">
    <source>
        <dbReference type="Google" id="ProtNLM"/>
    </source>
</evidence>
<dbReference type="PANTHER" id="PTHR25465">
    <property type="entry name" value="B-BOX DOMAIN CONTAINING"/>
    <property type="match status" value="1"/>
</dbReference>
<evidence type="ECO:0000313" key="9">
    <source>
        <dbReference type="Proteomes" id="UP000265040"/>
    </source>
</evidence>
<evidence type="ECO:0000256" key="1">
    <source>
        <dbReference type="ARBA" id="ARBA00022723"/>
    </source>
</evidence>
<dbReference type="InterPro" id="IPR001870">
    <property type="entry name" value="B30.2/SPRY"/>
</dbReference>
<dbReference type="InterPro" id="IPR043136">
    <property type="entry name" value="B30.2/SPRY_sf"/>
</dbReference>
<dbReference type="PROSITE" id="PS50119">
    <property type="entry name" value="ZF_BBOX"/>
    <property type="match status" value="1"/>
</dbReference>
<dbReference type="InterPro" id="IPR058030">
    <property type="entry name" value="TRIM8/14/16/25/29/45/65_CC"/>
</dbReference>
<organism evidence="8 9">
    <name type="scientific">Anabas testudineus</name>
    <name type="common">Climbing perch</name>
    <name type="synonym">Anthias testudineus</name>
    <dbReference type="NCBI Taxonomy" id="64144"/>
    <lineage>
        <taxon>Eukaryota</taxon>
        <taxon>Metazoa</taxon>
        <taxon>Chordata</taxon>
        <taxon>Craniata</taxon>
        <taxon>Vertebrata</taxon>
        <taxon>Euteleostomi</taxon>
        <taxon>Actinopterygii</taxon>
        <taxon>Neopterygii</taxon>
        <taxon>Teleostei</taxon>
        <taxon>Neoteleostei</taxon>
        <taxon>Acanthomorphata</taxon>
        <taxon>Anabantaria</taxon>
        <taxon>Anabantiformes</taxon>
        <taxon>Anabantoidei</taxon>
        <taxon>Anabantidae</taxon>
        <taxon>Anabas</taxon>
    </lineage>
</organism>
<dbReference type="Pfam" id="PF00643">
    <property type="entry name" value="zf-B_box"/>
    <property type="match status" value="1"/>
</dbReference>
<accession>A0AAQ6IIW3</accession>
<dbReference type="InterPro" id="IPR006574">
    <property type="entry name" value="PRY"/>
</dbReference>
<keyword evidence="2 4" id="KW-0863">Zinc-finger</keyword>
<dbReference type="Pfam" id="PF25600">
    <property type="entry name" value="TRIM_CC"/>
    <property type="match status" value="1"/>
</dbReference>
<dbReference type="InterPro" id="IPR013320">
    <property type="entry name" value="ConA-like_dom_sf"/>
</dbReference>
<name>A0AAQ6IIW3_ANATE</name>
<keyword evidence="3" id="KW-0862">Zinc</keyword>
<evidence type="ECO:0000259" key="6">
    <source>
        <dbReference type="PROSITE" id="PS50119"/>
    </source>
</evidence>
<evidence type="ECO:0000256" key="3">
    <source>
        <dbReference type="ARBA" id="ARBA00022833"/>
    </source>
</evidence>
<dbReference type="Pfam" id="PF00622">
    <property type="entry name" value="SPRY"/>
    <property type="match status" value="1"/>
</dbReference>
<reference evidence="8" key="2">
    <citation type="submission" date="2025-08" db="UniProtKB">
        <authorList>
            <consortium name="Ensembl"/>
        </authorList>
    </citation>
    <scope>IDENTIFICATION</scope>
</reference>
<evidence type="ECO:0000256" key="5">
    <source>
        <dbReference type="SAM" id="Coils"/>
    </source>
</evidence>
<evidence type="ECO:0000259" key="7">
    <source>
        <dbReference type="PROSITE" id="PS50188"/>
    </source>
</evidence>
<keyword evidence="9" id="KW-1185">Reference proteome</keyword>
<dbReference type="SMART" id="SM00449">
    <property type="entry name" value="SPRY"/>
    <property type="match status" value="1"/>
</dbReference>
<reference evidence="8 9" key="1">
    <citation type="submission" date="2021-04" db="EMBL/GenBank/DDBJ databases">
        <authorList>
            <consortium name="Wellcome Sanger Institute Data Sharing"/>
        </authorList>
    </citation>
    <scope>NUCLEOTIDE SEQUENCE [LARGE SCALE GENOMIC DNA]</scope>
</reference>
<dbReference type="SUPFAM" id="SSF49899">
    <property type="entry name" value="Concanavalin A-like lectins/glucanases"/>
    <property type="match status" value="1"/>
</dbReference>
<dbReference type="SMART" id="SM00336">
    <property type="entry name" value="BBOX"/>
    <property type="match status" value="1"/>
</dbReference>
<feature type="domain" description="B30.2/SPRY" evidence="7">
    <location>
        <begin position="225"/>
        <end position="413"/>
    </location>
</feature>
<dbReference type="PRINTS" id="PR01407">
    <property type="entry name" value="BUTYPHLNCDUF"/>
</dbReference>
<feature type="domain" description="B box-type" evidence="6">
    <location>
        <begin position="9"/>
        <end position="49"/>
    </location>
</feature>
<dbReference type="GO" id="GO:0008270">
    <property type="term" value="F:zinc ion binding"/>
    <property type="evidence" value="ECO:0007669"/>
    <property type="project" value="UniProtKB-KW"/>
</dbReference>
<feature type="coiled-coil region" evidence="5">
    <location>
        <begin position="57"/>
        <end position="98"/>
    </location>
</feature>
<dbReference type="GeneTree" id="ENSGT01150000286922"/>
<keyword evidence="5" id="KW-0175">Coiled coil</keyword>
<dbReference type="Gene3D" id="3.30.160.60">
    <property type="entry name" value="Classic Zinc Finger"/>
    <property type="match status" value="1"/>
</dbReference>
<feature type="coiled-coil region" evidence="5">
    <location>
        <begin position="132"/>
        <end position="159"/>
    </location>
</feature>
<dbReference type="CDD" id="cd19769">
    <property type="entry name" value="Bbox2_TRIM16-like"/>
    <property type="match status" value="1"/>
</dbReference>
<dbReference type="GO" id="GO:0005737">
    <property type="term" value="C:cytoplasm"/>
    <property type="evidence" value="ECO:0007669"/>
    <property type="project" value="UniProtKB-ARBA"/>
</dbReference>